<evidence type="ECO:0000313" key="1">
    <source>
        <dbReference type="EMBL" id="PLB48857.1"/>
    </source>
</evidence>
<dbReference type="VEuPathDB" id="FungiDB:P170DRAFT_464439"/>
<proteinExistence type="predicted"/>
<reference evidence="1 2" key="1">
    <citation type="submission" date="2016-12" db="EMBL/GenBank/DDBJ databases">
        <title>The genomes of Aspergillus section Nigri reveals drivers in fungal speciation.</title>
        <authorList>
            <consortium name="DOE Joint Genome Institute"/>
            <person name="Vesth T.C."/>
            <person name="Nybo J."/>
            <person name="Theobald S."/>
            <person name="Brandl J."/>
            <person name="Frisvad J.C."/>
            <person name="Nielsen K.F."/>
            <person name="Lyhne E.K."/>
            <person name="Kogle M.E."/>
            <person name="Kuo A."/>
            <person name="Riley R."/>
            <person name="Clum A."/>
            <person name="Nolan M."/>
            <person name="Lipzen A."/>
            <person name="Salamov A."/>
            <person name="Henrissat B."/>
            <person name="Wiebenga A."/>
            <person name="De Vries R.P."/>
            <person name="Grigoriev I.V."/>
            <person name="Mortensen U.H."/>
            <person name="Andersen M.R."/>
            <person name="Baker S.E."/>
        </authorList>
    </citation>
    <scope>NUCLEOTIDE SEQUENCE [LARGE SCALE GENOMIC DNA]</scope>
    <source>
        <strain evidence="1 2">IBT 23096</strain>
    </source>
</reference>
<evidence type="ECO:0000313" key="2">
    <source>
        <dbReference type="Proteomes" id="UP000234275"/>
    </source>
</evidence>
<organism evidence="1 2">
    <name type="scientific">Aspergillus steynii IBT 23096</name>
    <dbReference type="NCBI Taxonomy" id="1392250"/>
    <lineage>
        <taxon>Eukaryota</taxon>
        <taxon>Fungi</taxon>
        <taxon>Dikarya</taxon>
        <taxon>Ascomycota</taxon>
        <taxon>Pezizomycotina</taxon>
        <taxon>Eurotiomycetes</taxon>
        <taxon>Eurotiomycetidae</taxon>
        <taxon>Eurotiales</taxon>
        <taxon>Aspergillaceae</taxon>
        <taxon>Aspergillus</taxon>
        <taxon>Aspergillus subgen. Circumdati</taxon>
    </lineage>
</organism>
<sequence length="222" mass="23821">MEARLRDGLWKEKHAEAGRMIVPGAGNGDGGGTSFSRRSTFPVGRMKLTVLIGDVHVHVRFASFARMGQSPSFSEELASAQSPRRVILLHPVSAPGLFETVSGLLKLFSGYLSGATGRVHGHGMACQNKISFSIGNHGGRRWEKNEQKIPRDVSGPCLACVCVCVCVSACLNLPAWPDGLESDDSLPGPLNLHQHGEKSACVVAQKPHATFSGERIILPSWD</sequence>
<dbReference type="GeneID" id="36559947"/>
<dbReference type="EMBL" id="MSFO01000004">
    <property type="protein sequence ID" value="PLB48857.1"/>
    <property type="molecule type" value="Genomic_DNA"/>
</dbReference>
<keyword evidence="2" id="KW-1185">Reference proteome</keyword>
<name>A0A2I2G7J7_9EURO</name>
<gene>
    <name evidence="1" type="ORF">P170DRAFT_464439</name>
</gene>
<comment type="caution">
    <text evidence="1">The sequence shown here is derived from an EMBL/GenBank/DDBJ whole genome shotgun (WGS) entry which is preliminary data.</text>
</comment>
<dbReference type="RefSeq" id="XP_024704159.1">
    <property type="nucleotide sequence ID" value="XM_024852249.1"/>
</dbReference>
<dbReference type="Proteomes" id="UP000234275">
    <property type="component" value="Unassembled WGS sequence"/>
</dbReference>
<accession>A0A2I2G7J7</accession>
<protein>
    <submittedName>
        <fullName evidence="1">Uncharacterized protein</fullName>
    </submittedName>
</protein>
<dbReference type="AlphaFoldDB" id="A0A2I2G7J7"/>